<dbReference type="GO" id="GO:0006950">
    <property type="term" value="P:response to stress"/>
    <property type="evidence" value="ECO:0007669"/>
    <property type="project" value="TreeGrafter"/>
</dbReference>
<dbReference type="Proteomes" id="UP000295680">
    <property type="component" value="Unassembled WGS sequence"/>
</dbReference>
<reference evidence="2 3" key="1">
    <citation type="submission" date="2019-03" db="EMBL/GenBank/DDBJ databases">
        <title>Genomic Encyclopedia of Type Strains, Phase IV (KMG-IV): sequencing the most valuable type-strain genomes for metagenomic binning, comparative biology and taxonomic classification.</title>
        <authorList>
            <person name="Goeker M."/>
        </authorList>
    </citation>
    <scope>NUCLEOTIDE SEQUENCE [LARGE SCALE GENOMIC DNA]</scope>
    <source>
        <strain evidence="2 3">DSM 45934</strain>
    </source>
</reference>
<evidence type="ECO:0000313" key="3">
    <source>
        <dbReference type="Proteomes" id="UP000295680"/>
    </source>
</evidence>
<accession>A0A4R2K3I9</accession>
<dbReference type="EMBL" id="SLWS01000003">
    <property type="protein sequence ID" value="TCO60885.1"/>
    <property type="molecule type" value="Genomic_DNA"/>
</dbReference>
<evidence type="ECO:0000259" key="1">
    <source>
        <dbReference type="PROSITE" id="PS50995"/>
    </source>
</evidence>
<dbReference type="Gene3D" id="1.10.10.10">
    <property type="entry name" value="Winged helix-like DNA-binding domain superfamily/Winged helix DNA-binding domain"/>
    <property type="match status" value="1"/>
</dbReference>
<dbReference type="AlphaFoldDB" id="A0A4R2K3I9"/>
<dbReference type="InterPro" id="IPR000835">
    <property type="entry name" value="HTH_MarR-typ"/>
</dbReference>
<gene>
    <name evidence="2" type="ORF">EV192_103467</name>
</gene>
<dbReference type="GO" id="GO:0003677">
    <property type="term" value="F:DNA binding"/>
    <property type="evidence" value="ECO:0007669"/>
    <property type="project" value="UniProtKB-KW"/>
</dbReference>
<comment type="caution">
    <text evidence="2">The sequence shown here is derived from an EMBL/GenBank/DDBJ whole genome shotgun (WGS) entry which is preliminary data.</text>
</comment>
<dbReference type="Pfam" id="PF12802">
    <property type="entry name" value="MarR_2"/>
    <property type="match status" value="1"/>
</dbReference>
<dbReference type="SUPFAM" id="SSF46785">
    <property type="entry name" value="Winged helix' DNA-binding domain"/>
    <property type="match status" value="1"/>
</dbReference>
<protein>
    <submittedName>
        <fullName evidence="2">Winged helix DNA-binding protein</fullName>
    </submittedName>
</protein>
<name>A0A4R2K3I9_9PSEU</name>
<dbReference type="InterPro" id="IPR039422">
    <property type="entry name" value="MarR/SlyA-like"/>
</dbReference>
<dbReference type="GO" id="GO:0003700">
    <property type="term" value="F:DNA-binding transcription factor activity"/>
    <property type="evidence" value="ECO:0007669"/>
    <property type="project" value="InterPro"/>
</dbReference>
<dbReference type="OrthoDB" id="9807800at2"/>
<dbReference type="PROSITE" id="PS50995">
    <property type="entry name" value="HTH_MARR_2"/>
    <property type="match status" value="1"/>
</dbReference>
<organism evidence="2 3">
    <name type="scientific">Actinocrispum wychmicini</name>
    <dbReference type="NCBI Taxonomy" id="1213861"/>
    <lineage>
        <taxon>Bacteria</taxon>
        <taxon>Bacillati</taxon>
        <taxon>Actinomycetota</taxon>
        <taxon>Actinomycetes</taxon>
        <taxon>Pseudonocardiales</taxon>
        <taxon>Pseudonocardiaceae</taxon>
        <taxon>Actinocrispum</taxon>
    </lineage>
</organism>
<sequence length="154" mass="16456">MPEPLGDDLVLLFAALASTTQAEITAALADAGYGDLRPSDGYLVQHLQHGPVSIGDLAGKLGITAQGVSKTVIEMERKGYVSRTPAPEDQRTRLVDLTEKGWAAIYATRRARAHVNRELRAALGSGASAFLDQVRHLAENSGALAALSERRLRP</sequence>
<keyword evidence="2" id="KW-0238">DNA-binding</keyword>
<keyword evidence="3" id="KW-1185">Reference proteome</keyword>
<dbReference type="SMART" id="SM00347">
    <property type="entry name" value="HTH_MARR"/>
    <property type="match status" value="1"/>
</dbReference>
<dbReference type="RefSeq" id="WP_132116194.1">
    <property type="nucleotide sequence ID" value="NZ_SLWS01000003.1"/>
</dbReference>
<dbReference type="PANTHER" id="PTHR33164:SF99">
    <property type="entry name" value="MARR FAMILY REGULATORY PROTEIN"/>
    <property type="match status" value="1"/>
</dbReference>
<dbReference type="PANTHER" id="PTHR33164">
    <property type="entry name" value="TRANSCRIPTIONAL REGULATOR, MARR FAMILY"/>
    <property type="match status" value="1"/>
</dbReference>
<dbReference type="InterPro" id="IPR036390">
    <property type="entry name" value="WH_DNA-bd_sf"/>
</dbReference>
<feature type="domain" description="HTH marR-type" evidence="1">
    <location>
        <begin position="2"/>
        <end position="143"/>
    </location>
</feature>
<dbReference type="PRINTS" id="PR00598">
    <property type="entry name" value="HTHMARR"/>
</dbReference>
<evidence type="ECO:0000313" key="2">
    <source>
        <dbReference type="EMBL" id="TCO60885.1"/>
    </source>
</evidence>
<proteinExistence type="predicted"/>
<dbReference type="InterPro" id="IPR036388">
    <property type="entry name" value="WH-like_DNA-bd_sf"/>
</dbReference>